<dbReference type="EMBL" id="JAGETV010000005">
    <property type="protein sequence ID" value="MBO1926858.1"/>
    <property type="molecule type" value="Genomic_DNA"/>
</dbReference>
<name>A0ABS3Q435_9GAMM</name>
<dbReference type="PANTHER" id="PTHR33271:SF22">
    <property type="entry name" value="OS04G0445200 PROTEIN"/>
    <property type="match status" value="1"/>
</dbReference>
<sequence>MQIEVIQNPAEAIIEQHGCHSWPIWEKEISNFSWFYDSTEVCLILEGEVTVTPDDGKAVKIVAGDLVTFPAGMACTWDITSPIRKHYKFL</sequence>
<protein>
    <submittedName>
        <fullName evidence="2">Cupin domain-containing protein</fullName>
    </submittedName>
</protein>
<dbReference type="Pfam" id="PF05899">
    <property type="entry name" value="Cupin_3"/>
    <property type="match status" value="1"/>
</dbReference>
<dbReference type="Gene3D" id="2.60.120.10">
    <property type="entry name" value="Jelly Rolls"/>
    <property type="match status" value="1"/>
</dbReference>
<gene>
    <name evidence="2" type="ORF">J3998_04655</name>
</gene>
<dbReference type="InterPro" id="IPR008579">
    <property type="entry name" value="UGlyAH_Cupin_dom"/>
</dbReference>
<keyword evidence="3" id="KW-1185">Reference proteome</keyword>
<comment type="caution">
    <text evidence="2">The sequence shown here is derived from an EMBL/GenBank/DDBJ whole genome shotgun (WGS) entry which is preliminary data.</text>
</comment>
<dbReference type="InterPro" id="IPR014710">
    <property type="entry name" value="RmlC-like_jellyroll"/>
</dbReference>
<dbReference type="PANTHER" id="PTHR33271">
    <property type="entry name" value="OS04G0445200 PROTEIN"/>
    <property type="match status" value="1"/>
</dbReference>
<dbReference type="Proteomes" id="UP000664835">
    <property type="component" value="Unassembled WGS sequence"/>
</dbReference>
<feature type="domain" description="(S)-ureidoglycine aminohydrolase cupin" evidence="1">
    <location>
        <begin position="16"/>
        <end position="87"/>
    </location>
</feature>
<evidence type="ECO:0000259" key="1">
    <source>
        <dbReference type="Pfam" id="PF05899"/>
    </source>
</evidence>
<dbReference type="CDD" id="cd02227">
    <property type="entry name" value="cupin_TM1112-like"/>
    <property type="match status" value="1"/>
</dbReference>
<evidence type="ECO:0000313" key="3">
    <source>
        <dbReference type="Proteomes" id="UP000664835"/>
    </source>
</evidence>
<proteinExistence type="predicted"/>
<organism evidence="2 3">
    <name type="scientific">Thiomicrorhabdus marina</name>
    <dbReference type="NCBI Taxonomy" id="2818442"/>
    <lineage>
        <taxon>Bacteria</taxon>
        <taxon>Pseudomonadati</taxon>
        <taxon>Pseudomonadota</taxon>
        <taxon>Gammaproteobacteria</taxon>
        <taxon>Thiotrichales</taxon>
        <taxon>Piscirickettsiaceae</taxon>
        <taxon>Thiomicrorhabdus</taxon>
    </lineage>
</organism>
<dbReference type="SUPFAM" id="SSF51182">
    <property type="entry name" value="RmlC-like cupins"/>
    <property type="match status" value="1"/>
</dbReference>
<evidence type="ECO:0000313" key="2">
    <source>
        <dbReference type="EMBL" id="MBO1926858.1"/>
    </source>
</evidence>
<dbReference type="RefSeq" id="WP_208148296.1">
    <property type="nucleotide sequence ID" value="NZ_JAGETV010000005.1"/>
</dbReference>
<dbReference type="InterPro" id="IPR011051">
    <property type="entry name" value="RmlC_Cupin_sf"/>
</dbReference>
<accession>A0ABS3Q435</accession>
<reference evidence="2 3" key="1">
    <citation type="submission" date="2021-03" db="EMBL/GenBank/DDBJ databases">
        <title>Thiomicrorhabdus sp.nov.,novel sulfur-oxidizing bacteria isolated from coastal sediment.</title>
        <authorList>
            <person name="Liu X."/>
        </authorList>
    </citation>
    <scope>NUCLEOTIDE SEQUENCE [LARGE SCALE GENOMIC DNA]</scope>
    <source>
        <strain evidence="2 3">6S2-11</strain>
    </source>
</reference>